<feature type="transmembrane region" description="Helical" evidence="9">
    <location>
        <begin position="220"/>
        <end position="237"/>
    </location>
</feature>
<feature type="transmembrane region" description="Helical" evidence="9">
    <location>
        <begin position="58"/>
        <end position="76"/>
    </location>
</feature>
<dbReference type="InterPro" id="IPR023271">
    <property type="entry name" value="Aquaporin-like"/>
</dbReference>
<name>A0A9N9QSG9_9CUCU</name>
<protein>
    <submittedName>
        <fullName evidence="10">Uncharacterized protein</fullName>
    </submittedName>
</protein>
<comment type="subcellular location">
    <subcellularLocation>
        <location evidence="1">Cell membrane</location>
        <topology evidence="1">Multi-pass membrane protein</topology>
    </subcellularLocation>
</comment>
<feature type="transmembrane region" description="Helical" evidence="9">
    <location>
        <begin position="30"/>
        <end position="51"/>
    </location>
</feature>
<keyword evidence="4" id="KW-1003">Cell membrane</keyword>
<dbReference type="Proteomes" id="UP001152799">
    <property type="component" value="Chromosome 8"/>
</dbReference>
<keyword evidence="7 9" id="KW-0472">Membrane</keyword>
<accession>A0A9N9QSG9</accession>
<feature type="transmembrane region" description="Helical" evidence="9">
    <location>
        <begin position="145"/>
        <end position="167"/>
    </location>
</feature>
<dbReference type="InterPro" id="IPR022357">
    <property type="entry name" value="MIP_CS"/>
</dbReference>
<evidence type="ECO:0000313" key="10">
    <source>
        <dbReference type="EMBL" id="CAG9772309.1"/>
    </source>
</evidence>
<dbReference type="SUPFAM" id="SSF81338">
    <property type="entry name" value="Aquaporin-like"/>
    <property type="match status" value="1"/>
</dbReference>
<comment type="similarity">
    <text evidence="2 8">Belongs to the MIP/aquaporin (TC 1.A.8) family.</text>
</comment>
<reference evidence="10" key="1">
    <citation type="submission" date="2022-01" db="EMBL/GenBank/DDBJ databases">
        <authorList>
            <person name="King R."/>
        </authorList>
    </citation>
    <scope>NUCLEOTIDE SEQUENCE</scope>
</reference>
<dbReference type="PROSITE" id="PS00221">
    <property type="entry name" value="MIP"/>
    <property type="match status" value="1"/>
</dbReference>
<dbReference type="PANTHER" id="PTHR19139:SF199">
    <property type="entry name" value="MIP17260P"/>
    <property type="match status" value="1"/>
</dbReference>
<evidence type="ECO:0000256" key="4">
    <source>
        <dbReference type="ARBA" id="ARBA00022475"/>
    </source>
</evidence>
<organism evidence="10 11">
    <name type="scientific">Ceutorhynchus assimilis</name>
    <name type="common">cabbage seed weevil</name>
    <dbReference type="NCBI Taxonomy" id="467358"/>
    <lineage>
        <taxon>Eukaryota</taxon>
        <taxon>Metazoa</taxon>
        <taxon>Ecdysozoa</taxon>
        <taxon>Arthropoda</taxon>
        <taxon>Hexapoda</taxon>
        <taxon>Insecta</taxon>
        <taxon>Pterygota</taxon>
        <taxon>Neoptera</taxon>
        <taxon>Endopterygota</taxon>
        <taxon>Coleoptera</taxon>
        <taxon>Polyphaga</taxon>
        <taxon>Cucujiformia</taxon>
        <taxon>Curculionidae</taxon>
        <taxon>Ceutorhynchinae</taxon>
        <taxon>Ceutorhynchus</taxon>
    </lineage>
</organism>
<evidence type="ECO:0000256" key="7">
    <source>
        <dbReference type="ARBA" id="ARBA00023136"/>
    </source>
</evidence>
<dbReference type="CDD" id="cd00333">
    <property type="entry name" value="MIP"/>
    <property type="match status" value="1"/>
</dbReference>
<keyword evidence="3 8" id="KW-0813">Transport</keyword>
<feature type="transmembrane region" description="Helical" evidence="9">
    <location>
        <begin position="105"/>
        <end position="125"/>
    </location>
</feature>
<keyword evidence="6 9" id="KW-1133">Transmembrane helix</keyword>
<dbReference type="NCBIfam" id="TIGR00861">
    <property type="entry name" value="MIP"/>
    <property type="match status" value="1"/>
</dbReference>
<keyword evidence="5 8" id="KW-0812">Transmembrane</keyword>
<dbReference type="FunFam" id="1.20.1080.10:FF:000023">
    <property type="entry name" value="Prip, isoform A"/>
    <property type="match status" value="1"/>
</dbReference>
<evidence type="ECO:0000256" key="1">
    <source>
        <dbReference type="ARBA" id="ARBA00004651"/>
    </source>
</evidence>
<dbReference type="Gene3D" id="1.20.1080.10">
    <property type="entry name" value="Glycerol uptake facilitator protein"/>
    <property type="match status" value="1"/>
</dbReference>
<dbReference type="PRINTS" id="PR00783">
    <property type="entry name" value="MINTRINSICP"/>
</dbReference>
<evidence type="ECO:0000256" key="3">
    <source>
        <dbReference type="ARBA" id="ARBA00022448"/>
    </source>
</evidence>
<dbReference type="GO" id="GO:0015267">
    <property type="term" value="F:channel activity"/>
    <property type="evidence" value="ECO:0007669"/>
    <property type="project" value="InterPro"/>
</dbReference>
<dbReference type="InterPro" id="IPR000425">
    <property type="entry name" value="MIP"/>
</dbReference>
<dbReference type="InterPro" id="IPR034294">
    <property type="entry name" value="Aquaporin_transptr"/>
</dbReference>
<gene>
    <name evidence="10" type="ORF">CEUTPL_LOCUS12726</name>
</gene>
<sequence>MGNFKEVLGVNEVSSSKVIDAVWKALLAEFLGNLLLNFFGCGSVVVMLFAPALHKPDFLLVSLTFGLVIFVCVQSLGHVSGAHLNPAVTVGMFAVGNIKVIKGLMYIIVQCLGALAGSAILKALLPEEWHDTGLGMTTLNPKLTALQGFGFEFFLGFVLVLVVSGVCDPNRPEAKAAGPLAIGLAVALGHMGAISFTGSSMNPARTFGSAVISGIWDNHWIYWVGPIAGGIVAALIYQHALRAPTLTTVKIIERYSTVADEKELRRLDGNKDADNFA</sequence>
<evidence type="ECO:0000313" key="11">
    <source>
        <dbReference type="Proteomes" id="UP001152799"/>
    </source>
</evidence>
<evidence type="ECO:0000256" key="5">
    <source>
        <dbReference type="ARBA" id="ARBA00022692"/>
    </source>
</evidence>
<dbReference type="GO" id="GO:0005886">
    <property type="term" value="C:plasma membrane"/>
    <property type="evidence" value="ECO:0007669"/>
    <property type="project" value="UniProtKB-SubCell"/>
</dbReference>
<proteinExistence type="inferred from homology"/>
<evidence type="ECO:0000256" key="8">
    <source>
        <dbReference type="RuleBase" id="RU000477"/>
    </source>
</evidence>
<dbReference type="PANTHER" id="PTHR19139">
    <property type="entry name" value="AQUAPORIN TRANSPORTER"/>
    <property type="match status" value="1"/>
</dbReference>
<dbReference type="OrthoDB" id="3222at2759"/>
<evidence type="ECO:0000256" key="9">
    <source>
        <dbReference type="SAM" id="Phobius"/>
    </source>
</evidence>
<feature type="transmembrane region" description="Helical" evidence="9">
    <location>
        <begin position="179"/>
        <end position="200"/>
    </location>
</feature>
<keyword evidence="11" id="KW-1185">Reference proteome</keyword>
<dbReference type="AlphaFoldDB" id="A0A9N9QSG9"/>
<evidence type="ECO:0000256" key="6">
    <source>
        <dbReference type="ARBA" id="ARBA00022989"/>
    </source>
</evidence>
<dbReference type="Pfam" id="PF00230">
    <property type="entry name" value="MIP"/>
    <property type="match status" value="1"/>
</dbReference>
<dbReference type="EMBL" id="OU892284">
    <property type="protein sequence ID" value="CAG9772309.1"/>
    <property type="molecule type" value="Genomic_DNA"/>
</dbReference>
<evidence type="ECO:0000256" key="2">
    <source>
        <dbReference type="ARBA" id="ARBA00006175"/>
    </source>
</evidence>